<name>A0A9W9JEY2_9EURO</name>
<proteinExistence type="predicted"/>
<accession>A0A9W9JEY2</accession>
<dbReference type="Proteomes" id="UP001150942">
    <property type="component" value="Unassembled WGS sequence"/>
</dbReference>
<evidence type="ECO:0000313" key="2">
    <source>
        <dbReference type="Proteomes" id="UP001150942"/>
    </source>
</evidence>
<sequence length="275" mass="30807">MMYSQTNMTLESRECVLCDAILLAYCRSSNYNPIAVANESYHDGRIIDHSDWQGTDILQSPVFPLGWVPNPIAVLEESYGYYDTDTGLSRLQDDLFEQSFDLSLSVPLYTQGLQSLDMGHLDYTLDTQSMMTPELYTPFPSGENAMDLNEASIENSGCYTDGGIYGSQAISFPFSPLPSGMLAYEDYGSPHGSIQVLGQTPTSDPCLEEETLDITDILDLQAYYYDMEARPLQKSNAESRHTWSTDETITSEETLEVIPTTLRRSQRLIERSRAA</sequence>
<dbReference type="EMBL" id="JAPQKQ010000005">
    <property type="protein sequence ID" value="KAJ5195748.1"/>
    <property type="molecule type" value="Genomic_DNA"/>
</dbReference>
<keyword evidence="2" id="KW-1185">Reference proteome</keyword>
<protein>
    <submittedName>
        <fullName evidence="1">Uncharacterized protein</fullName>
    </submittedName>
</protein>
<organism evidence="1 2">
    <name type="scientific">Penicillium cf. viridicatum</name>
    <dbReference type="NCBI Taxonomy" id="2972119"/>
    <lineage>
        <taxon>Eukaryota</taxon>
        <taxon>Fungi</taxon>
        <taxon>Dikarya</taxon>
        <taxon>Ascomycota</taxon>
        <taxon>Pezizomycotina</taxon>
        <taxon>Eurotiomycetes</taxon>
        <taxon>Eurotiomycetidae</taxon>
        <taxon>Eurotiales</taxon>
        <taxon>Aspergillaceae</taxon>
        <taxon>Penicillium</taxon>
    </lineage>
</organism>
<evidence type="ECO:0000313" key="1">
    <source>
        <dbReference type="EMBL" id="KAJ5195748.1"/>
    </source>
</evidence>
<reference evidence="1" key="1">
    <citation type="submission" date="2022-11" db="EMBL/GenBank/DDBJ databases">
        <authorList>
            <person name="Petersen C."/>
        </authorList>
    </citation>
    <scope>NUCLEOTIDE SEQUENCE</scope>
    <source>
        <strain evidence="1">IBT 20477</strain>
    </source>
</reference>
<dbReference type="OrthoDB" id="4356827at2759"/>
<gene>
    <name evidence="1" type="ORF">N7449_006227</name>
</gene>
<reference evidence="1" key="2">
    <citation type="journal article" date="2023" name="IMA Fungus">
        <title>Comparative genomic study of the Penicillium genus elucidates a diverse pangenome and 15 lateral gene transfer events.</title>
        <authorList>
            <person name="Petersen C."/>
            <person name="Sorensen T."/>
            <person name="Nielsen M.R."/>
            <person name="Sondergaard T.E."/>
            <person name="Sorensen J.L."/>
            <person name="Fitzpatrick D.A."/>
            <person name="Frisvad J.C."/>
            <person name="Nielsen K.L."/>
        </authorList>
    </citation>
    <scope>NUCLEOTIDE SEQUENCE</scope>
    <source>
        <strain evidence="1">IBT 20477</strain>
    </source>
</reference>
<comment type="caution">
    <text evidence="1">The sequence shown here is derived from an EMBL/GenBank/DDBJ whole genome shotgun (WGS) entry which is preliminary data.</text>
</comment>
<dbReference type="AlphaFoldDB" id="A0A9W9JEY2"/>